<dbReference type="GO" id="GO:0020037">
    <property type="term" value="F:heme binding"/>
    <property type="evidence" value="ECO:0007669"/>
    <property type="project" value="InterPro"/>
</dbReference>
<feature type="region of interest" description="Disordered" evidence="1">
    <location>
        <begin position="224"/>
        <end position="338"/>
    </location>
</feature>
<protein>
    <submittedName>
        <fullName evidence="3">Uncharacterized protein</fullName>
    </submittedName>
</protein>
<accession>A0A8T0WEV9</accession>
<feature type="compositionally biased region" description="Polar residues" evidence="1">
    <location>
        <begin position="451"/>
        <end position="462"/>
    </location>
</feature>
<evidence type="ECO:0000256" key="1">
    <source>
        <dbReference type="SAM" id="MobiDB-lite"/>
    </source>
</evidence>
<dbReference type="AlphaFoldDB" id="A0A8T0WEV9"/>
<organism evidence="3 4">
    <name type="scientific">Panicum virgatum</name>
    <name type="common">Blackwell switchgrass</name>
    <dbReference type="NCBI Taxonomy" id="38727"/>
    <lineage>
        <taxon>Eukaryota</taxon>
        <taxon>Viridiplantae</taxon>
        <taxon>Streptophyta</taxon>
        <taxon>Embryophyta</taxon>
        <taxon>Tracheophyta</taxon>
        <taxon>Spermatophyta</taxon>
        <taxon>Magnoliopsida</taxon>
        <taxon>Liliopsida</taxon>
        <taxon>Poales</taxon>
        <taxon>Poaceae</taxon>
        <taxon>PACMAD clade</taxon>
        <taxon>Panicoideae</taxon>
        <taxon>Panicodae</taxon>
        <taxon>Paniceae</taxon>
        <taxon>Panicinae</taxon>
        <taxon>Panicum</taxon>
        <taxon>Panicum sect. Hiantes</taxon>
    </lineage>
</organism>
<keyword evidence="2" id="KW-0812">Transmembrane</keyword>
<evidence type="ECO:0000256" key="2">
    <source>
        <dbReference type="SAM" id="Phobius"/>
    </source>
</evidence>
<feature type="compositionally biased region" description="Basic and acidic residues" evidence="1">
    <location>
        <begin position="260"/>
        <end position="269"/>
    </location>
</feature>
<keyword evidence="2" id="KW-0472">Membrane</keyword>
<keyword evidence="2" id="KW-1133">Transmembrane helix</keyword>
<gene>
    <name evidence="3" type="ORF">PVAP13_2KG448900</name>
</gene>
<dbReference type="EMBL" id="CM029039">
    <property type="protein sequence ID" value="KAG2645738.1"/>
    <property type="molecule type" value="Genomic_DNA"/>
</dbReference>
<evidence type="ECO:0000313" key="3">
    <source>
        <dbReference type="EMBL" id="KAG2645738.1"/>
    </source>
</evidence>
<dbReference type="GO" id="GO:0004497">
    <property type="term" value="F:monooxygenase activity"/>
    <property type="evidence" value="ECO:0007669"/>
    <property type="project" value="InterPro"/>
</dbReference>
<dbReference type="InterPro" id="IPR036396">
    <property type="entry name" value="Cyt_P450_sf"/>
</dbReference>
<dbReference type="SUPFAM" id="SSF48264">
    <property type="entry name" value="Cytochrome P450"/>
    <property type="match status" value="1"/>
</dbReference>
<dbReference type="GO" id="GO:0016705">
    <property type="term" value="F:oxidoreductase activity, acting on paired donors, with incorporation or reduction of molecular oxygen"/>
    <property type="evidence" value="ECO:0007669"/>
    <property type="project" value="InterPro"/>
</dbReference>
<feature type="compositionally biased region" description="Basic and acidic residues" evidence="1">
    <location>
        <begin position="283"/>
        <end position="308"/>
    </location>
</feature>
<proteinExistence type="predicted"/>
<feature type="compositionally biased region" description="Basic residues" evidence="1">
    <location>
        <begin position="247"/>
        <end position="259"/>
    </location>
</feature>
<dbReference type="GO" id="GO:0005506">
    <property type="term" value="F:iron ion binding"/>
    <property type="evidence" value="ECO:0007669"/>
    <property type="project" value="InterPro"/>
</dbReference>
<dbReference type="Gene3D" id="1.10.630.10">
    <property type="entry name" value="Cytochrome P450"/>
    <property type="match status" value="1"/>
</dbReference>
<feature type="region of interest" description="Disordered" evidence="1">
    <location>
        <begin position="433"/>
        <end position="462"/>
    </location>
</feature>
<feature type="compositionally biased region" description="Basic residues" evidence="1">
    <location>
        <begin position="270"/>
        <end position="282"/>
    </location>
</feature>
<name>A0A8T0WEV9_PANVG</name>
<reference evidence="3 4" key="1">
    <citation type="submission" date="2020-05" db="EMBL/GenBank/DDBJ databases">
        <title>WGS assembly of Panicum virgatum.</title>
        <authorList>
            <person name="Lovell J.T."/>
            <person name="Jenkins J."/>
            <person name="Shu S."/>
            <person name="Juenger T.E."/>
            <person name="Schmutz J."/>
        </authorList>
    </citation>
    <scope>NUCLEOTIDE SEQUENCE [LARGE SCALE GENOMIC DNA]</scope>
    <source>
        <strain evidence="4">cv. AP13</strain>
    </source>
</reference>
<keyword evidence="4" id="KW-1185">Reference proteome</keyword>
<comment type="caution">
    <text evidence="3">The sequence shown here is derived from an EMBL/GenBank/DDBJ whole genome shotgun (WGS) entry which is preliminary data.</text>
</comment>
<feature type="transmembrane region" description="Helical" evidence="2">
    <location>
        <begin position="120"/>
        <end position="145"/>
    </location>
</feature>
<evidence type="ECO:0000313" key="4">
    <source>
        <dbReference type="Proteomes" id="UP000823388"/>
    </source>
</evidence>
<sequence>MCISIWQQSTILFVQRADQDKLCYFTLSLSLRSHFYMFATLNTADRDHHPLSHHRLEIAMRLCDTLGEDAFSSKKKVKKMPLCPLQSSSSTRSITTAQQNILPHTPLLPNPKKLSQAIDWCTAMAASIAVALLAAILTPLVVYWLTTRTRKPLPAKLPPGSLGLPVIGQSLGLLRAMRSNTGERWLRDWVSRYGPVSRLSLFGAPTVFVTGPAANKLVFGSDALAPKQPAGRRRQAASDGRGDRGQRHGRPRRRPRHVVRAQDLHDPPPRRRSRHPRRHGPRAGRDRQEQGRRRCADVGGPARHEVHVARGPGDAADDPAHLRQLPASPGGHRGRRLRHPQGVAGVLGVERDAHGPRHLQGPGQVRPVEVRGPGAALLVGGVRRRAAAVRRDRVRQGGDAGDHAPPGEAVPVEALLQGQHLHQGPHAVAAAWPPDRARAHRRPGVSLQEPMLSSNVSRCRPS</sequence>
<dbReference type="Proteomes" id="UP000823388">
    <property type="component" value="Chromosome 2K"/>
</dbReference>